<protein>
    <submittedName>
        <fullName evidence="3">Titin isoform N2B</fullName>
    </submittedName>
</protein>
<proteinExistence type="predicted"/>
<keyword evidence="1" id="KW-0677">Repeat</keyword>
<dbReference type="SMART" id="SM00060">
    <property type="entry name" value="FN3"/>
    <property type="match status" value="3"/>
</dbReference>
<evidence type="ECO:0000256" key="1">
    <source>
        <dbReference type="ARBA" id="ARBA00022737"/>
    </source>
</evidence>
<evidence type="ECO:0000313" key="3">
    <source>
        <dbReference type="EMBL" id="OWZ24846.1"/>
    </source>
</evidence>
<accession>A0A225X4G4</accession>
<dbReference type="EMBL" id="NBNE01000001">
    <property type="protein sequence ID" value="OWZ24846.1"/>
    <property type="molecule type" value="Genomic_DNA"/>
</dbReference>
<dbReference type="InterPro" id="IPR003961">
    <property type="entry name" value="FN3_dom"/>
</dbReference>
<sequence length="549" mass="59184">MLVTDLSGGDPFQTLITSLSYGTKYYTRVYFHNSISFGQRVLSVPQFVTTRNLPPGAPKPVTLVSSTTTSITVAWEVPTVNGGATVSGYELWISEWAESSYRKVYDRPNDAATLQTTLQTTADNVIESSHKYLFKVRAVNFCSSENTNAACYGTFSEPVEYTVRAPVVPDPPASLTRDSRTTINTNTVNDGIAFINWEPPEDNGGSPVTSYNLYMDDGVKGWLPQTLLGTFPHYYAHQVTGLIEGNVYRFYIIAVNSVGPSGKSPVLALVLANVPSAPNAPSITDVSATAISVAWQPPATCTSTLTGCNGSPLLGYRLWQFAGVTASYTASGSPVNMEIQQIQTTVNAPVYEIQSVTVLGASGKFKLYVNSQPTPLIPATATDLEVQTAVATCGVNPTSVTHTSVATGRTWTINFALADGPQALMVVVPDQLTNTVLAVAYTTSVTRVRAGTTALGGDFTVSFRGFETTHLSVSTTDVEMKRQLENLPSIGAVQVTTATQSNNAMTWTVTFMTELSDLPLMKGLLAAIHKRTDLRYYKEWQALFTRSKA</sequence>
<dbReference type="OrthoDB" id="107976at2759"/>
<dbReference type="Pfam" id="PF00041">
    <property type="entry name" value="fn3"/>
    <property type="match status" value="2"/>
</dbReference>
<dbReference type="Gene3D" id="2.60.40.10">
    <property type="entry name" value="Immunoglobulins"/>
    <property type="match status" value="3"/>
</dbReference>
<dbReference type="AlphaFoldDB" id="A0A225X4G4"/>
<gene>
    <name evidence="3" type="ORF">PHMEG_00027</name>
</gene>
<dbReference type="STRING" id="4795.A0A225X4G4"/>
<evidence type="ECO:0000313" key="4">
    <source>
        <dbReference type="Proteomes" id="UP000198211"/>
    </source>
</evidence>
<dbReference type="PANTHER" id="PTHR13817:SF151">
    <property type="entry name" value="TITIN"/>
    <property type="match status" value="1"/>
</dbReference>
<dbReference type="InterPro" id="IPR050964">
    <property type="entry name" value="Striated_Muscle_Regulatory"/>
</dbReference>
<keyword evidence="4" id="KW-1185">Reference proteome</keyword>
<reference evidence="4" key="1">
    <citation type="submission" date="2017-03" db="EMBL/GenBank/DDBJ databases">
        <title>Phytopthora megakarya and P. palmivora, two closely related causual agents of cacao black pod achieved similar genome size and gene model numbers by different mechanisms.</title>
        <authorList>
            <person name="Ali S."/>
            <person name="Shao J."/>
            <person name="Larry D.J."/>
            <person name="Kronmiller B."/>
            <person name="Shen D."/>
            <person name="Strem M.D."/>
            <person name="Melnick R.L."/>
            <person name="Guiltinan M.J."/>
            <person name="Tyler B.M."/>
            <person name="Meinhardt L.W."/>
            <person name="Bailey B.A."/>
        </authorList>
    </citation>
    <scope>NUCLEOTIDE SEQUENCE [LARGE SCALE GENOMIC DNA]</scope>
    <source>
        <strain evidence="4">zdho120</strain>
    </source>
</reference>
<dbReference type="InterPro" id="IPR036116">
    <property type="entry name" value="FN3_sf"/>
</dbReference>
<evidence type="ECO:0000259" key="2">
    <source>
        <dbReference type="PROSITE" id="PS50853"/>
    </source>
</evidence>
<comment type="caution">
    <text evidence="3">The sequence shown here is derived from an EMBL/GenBank/DDBJ whole genome shotgun (WGS) entry which is preliminary data.</text>
</comment>
<dbReference type="Proteomes" id="UP000198211">
    <property type="component" value="Unassembled WGS sequence"/>
</dbReference>
<name>A0A225X4G4_9STRA</name>
<dbReference type="SUPFAM" id="SSF49265">
    <property type="entry name" value="Fibronectin type III"/>
    <property type="match status" value="2"/>
</dbReference>
<organism evidence="3 4">
    <name type="scientific">Phytophthora megakarya</name>
    <dbReference type="NCBI Taxonomy" id="4795"/>
    <lineage>
        <taxon>Eukaryota</taxon>
        <taxon>Sar</taxon>
        <taxon>Stramenopiles</taxon>
        <taxon>Oomycota</taxon>
        <taxon>Peronosporomycetes</taxon>
        <taxon>Peronosporales</taxon>
        <taxon>Peronosporaceae</taxon>
        <taxon>Phytophthora</taxon>
    </lineage>
</organism>
<feature type="domain" description="Fibronectin type-III" evidence="2">
    <location>
        <begin position="171"/>
        <end position="277"/>
    </location>
</feature>
<feature type="domain" description="Fibronectin type-III" evidence="2">
    <location>
        <begin position="54"/>
        <end position="166"/>
    </location>
</feature>
<dbReference type="PROSITE" id="PS50853">
    <property type="entry name" value="FN3"/>
    <property type="match status" value="2"/>
</dbReference>
<dbReference type="InterPro" id="IPR013783">
    <property type="entry name" value="Ig-like_fold"/>
</dbReference>
<dbReference type="PANTHER" id="PTHR13817">
    <property type="entry name" value="TITIN"/>
    <property type="match status" value="1"/>
</dbReference>
<dbReference type="CDD" id="cd00063">
    <property type="entry name" value="FN3"/>
    <property type="match status" value="2"/>
</dbReference>